<dbReference type="Gene3D" id="3.40.50.920">
    <property type="match status" value="1"/>
</dbReference>
<dbReference type="OrthoDB" id="8732661at2"/>
<comment type="caution">
    <text evidence="6">The sequence shown here is derived from an EMBL/GenBank/DDBJ whole genome shotgun (WGS) entry which is preliminary data.</text>
</comment>
<protein>
    <submittedName>
        <fullName evidence="6">Transketolase</fullName>
    </submittedName>
</protein>
<dbReference type="PANTHER" id="PTHR43825">
    <property type="entry name" value="PYRUVATE DEHYDROGENASE E1 COMPONENT"/>
    <property type="match status" value="1"/>
</dbReference>
<dbReference type="Pfam" id="PF02779">
    <property type="entry name" value="Transket_pyr"/>
    <property type="match status" value="1"/>
</dbReference>
<organism evidence="6 7">
    <name type="scientific">Thermodesulfovibrio aggregans</name>
    <dbReference type="NCBI Taxonomy" id="86166"/>
    <lineage>
        <taxon>Bacteria</taxon>
        <taxon>Pseudomonadati</taxon>
        <taxon>Nitrospirota</taxon>
        <taxon>Thermodesulfovibrionia</taxon>
        <taxon>Thermodesulfovibrionales</taxon>
        <taxon>Thermodesulfovibrionaceae</taxon>
        <taxon>Thermodesulfovibrio</taxon>
    </lineage>
</organism>
<dbReference type="CDD" id="cd07033">
    <property type="entry name" value="TPP_PYR_DXS_TK_like"/>
    <property type="match status" value="1"/>
</dbReference>
<evidence type="ECO:0000259" key="5">
    <source>
        <dbReference type="SMART" id="SM00861"/>
    </source>
</evidence>
<dbReference type="RefSeq" id="WP_082673656.1">
    <property type="nucleotide sequence ID" value="NZ_BCNO01000003.1"/>
</dbReference>
<dbReference type="FunFam" id="3.40.50.970:FF:000129">
    <property type="entry name" value="Transketolase"/>
    <property type="match status" value="1"/>
</dbReference>
<evidence type="ECO:0000256" key="3">
    <source>
        <dbReference type="ARBA" id="ARBA00022679"/>
    </source>
</evidence>
<sequence length="327" mass="35264">MGKTECTCLLEDISQFYGKEMATRDAYGIILVELGKKNPDIVVLDADLSCSTKTAKFAKTFPDRFFNMGVSEQDMIGVAAGLALTGKIPFASTFAIFATGRAWEQIRQTVCYSNANVKIVATHGGITVGEDGATHQALEDVALMRVIPGMTVIVPADAYETAQAIATVAEYHGPVYVRLGRAKVPSVMPENYKFQIGKSYIFRVGKDVNIIANGIMVAEALKASEILNKEGIDTGVANFSSVKPLDEEALLNIAKSSKLIVTAEEHSIIGGLGSAVAEFISENNPVALRRIGVRDTFGCSGSSKELLNFYGLTAEQIVQTVRDFFRK</sequence>
<evidence type="ECO:0000313" key="7">
    <source>
        <dbReference type="Proteomes" id="UP000054976"/>
    </source>
</evidence>
<evidence type="ECO:0000256" key="4">
    <source>
        <dbReference type="ARBA" id="ARBA00023052"/>
    </source>
</evidence>
<dbReference type="PROSITE" id="PS00802">
    <property type="entry name" value="TRANSKETOLASE_2"/>
    <property type="match status" value="1"/>
</dbReference>
<dbReference type="Proteomes" id="UP000054976">
    <property type="component" value="Unassembled WGS sequence"/>
</dbReference>
<dbReference type="InterPro" id="IPR033248">
    <property type="entry name" value="Transketolase_C"/>
</dbReference>
<keyword evidence="3" id="KW-0808">Transferase</keyword>
<dbReference type="STRING" id="86166.TAGGR_3221"/>
<reference evidence="7" key="1">
    <citation type="submission" date="2016-01" db="EMBL/GenBank/DDBJ databases">
        <title>Draft genome sequence of Thermodesulfovibrio aggregans strain TGE-P1.</title>
        <authorList>
            <person name="Sekiguchi Y."/>
            <person name="Ohashi A."/>
            <person name="Matsuura N."/>
            <person name="Tourlousse M.D."/>
        </authorList>
    </citation>
    <scope>NUCLEOTIDE SEQUENCE [LARGE SCALE GENOMIC DNA]</scope>
    <source>
        <strain evidence="7">TGE-P1</strain>
    </source>
</reference>
<dbReference type="SUPFAM" id="SSF52922">
    <property type="entry name" value="TK C-terminal domain-like"/>
    <property type="match status" value="1"/>
</dbReference>
<dbReference type="PANTHER" id="PTHR43825:SF1">
    <property type="entry name" value="TRANSKETOLASE-LIKE PYRIMIDINE-BINDING DOMAIN-CONTAINING PROTEIN"/>
    <property type="match status" value="1"/>
</dbReference>
<dbReference type="InterPro" id="IPR009014">
    <property type="entry name" value="Transketo_C/PFOR_II"/>
</dbReference>
<dbReference type="Pfam" id="PF02780">
    <property type="entry name" value="Transketolase_C"/>
    <property type="match status" value="1"/>
</dbReference>
<accession>A0A0U9HX94</accession>
<gene>
    <name evidence="6" type="ORF">TAGGR_3221</name>
</gene>
<dbReference type="InterPro" id="IPR029061">
    <property type="entry name" value="THDP-binding"/>
</dbReference>
<feature type="domain" description="Transketolase-like pyrimidine-binding" evidence="5">
    <location>
        <begin position="21"/>
        <end position="186"/>
    </location>
</feature>
<dbReference type="EMBL" id="BCNO01000003">
    <property type="protein sequence ID" value="GAQ95745.1"/>
    <property type="molecule type" value="Genomic_DNA"/>
</dbReference>
<dbReference type="AlphaFoldDB" id="A0A0U9HX94"/>
<dbReference type="InterPro" id="IPR005475">
    <property type="entry name" value="Transketolase-like_Pyr-bd"/>
</dbReference>
<keyword evidence="7" id="KW-1185">Reference proteome</keyword>
<dbReference type="SUPFAM" id="SSF52518">
    <property type="entry name" value="Thiamin diphosphate-binding fold (THDP-binding)"/>
    <property type="match status" value="1"/>
</dbReference>
<evidence type="ECO:0000256" key="1">
    <source>
        <dbReference type="ARBA" id="ARBA00001964"/>
    </source>
</evidence>
<dbReference type="InterPro" id="IPR020826">
    <property type="entry name" value="Transketolase_BS"/>
</dbReference>
<dbReference type="SMART" id="SM00861">
    <property type="entry name" value="Transket_pyr"/>
    <property type="match status" value="1"/>
</dbReference>
<comment type="similarity">
    <text evidence="2">Belongs to the transketolase family.</text>
</comment>
<name>A0A0U9HX94_9BACT</name>
<proteinExistence type="inferred from homology"/>
<keyword evidence="4" id="KW-0786">Thiamine pyrophosphate</keyword>
<evidence type="ECO:0000313" key="6">
    <source>
        <dbReference type="EMBL" id="GAQ95745.1"/>
    </source>
</evidence>
<dbReference type="GO" id="GO:0016740">
    <property type="term" value="F:transferase activity"/>
    <property type="evidence" value="ECO:0007669"/>
    <property type="project" value="UniProtKB-KW"/>
</dbReference>
<evidence type="ECO:0000256" key="2">
    <source>
        <dbReference type="ARBA" id="ARBA00007131"/>
    </source>
</evidence>
<dbReference type="InterPro" id="IPR051157">
    <property type="entry name" value="PDH/Transketolase"/>
</dbReference>
<dbReference type="Gene3D" id="3.40.50.970">
    <property type="match status" value="1"/>
</dbReference>
<comment type="cofactor">
    <cofactor evidence="1">
        <name>thiamine diphosphate</name>
        <dbReference type="ChEBI" id="CHEBI:58937"/>
    </cofactor>
</comment>